<dbReference type="AlphaFoldDB" id="A0A645FWI4"/>
<organism evidence="1">
    <name type="scientific">bioreactor metagenome</name>
    <dbReference type="NCBI Taxonomy" id="1076179"/>
    <lineage>
        <taxon>unclassified sequences</taxon>
        <taxon>metagenomes</taxon>
        <taxon>ecological metagenomes</taxon>
    </lineage>
</organism>
<reference evidence="1" key="1">
    <citation type="submission" date="2019-08" db="EMBL/GenBank/DDBJ databases">
        <authorList>
            <person name="Kucharzyk K."/>
            <person name="Murdoch R.W."/>
            <person name="Higgins S."/>
            <person name="Loffler F."/>
        </authorList>
    </citation>
    <scope>NUCLEOTIDE SEQUENCE</scope>
</reference>
<proteinExistence type="predicted"/>
<protein>
    <submittedName>
        <fullName evidence="1">Uncharacterized protein</fullName>
    </submittedName>
</protein>
<evidence type="ECO:0000313" key="1">
    <source>
        <dbReference type="EMBL" id="MPN18030.1"/>
    </source>
</evidence>
<sequence length="87" mass="10206">MNHIQLRYEVGEDESLKVFELGGLTYEILGESRHRDLITGNPFHVHKQYTAKASDGRLYEVYVYYYSKYENGKRFAVVDAIRPTEET</sequence>
<dbReference type="EMBL" id="VSSQ01065282">
    <property type="protein sequence ID" value="MPN18030.1"/>
    <property type="molecule type" value="Genomic_DNA"/>
</dbReference>
<gene>
    <name evidence="1" type="ORF">SDC9_165388</name>
</gene>
<comment type="caution">
    <text evidence="1">The sequence shown here is derived from an EMBL/GenBank/DDBJ whole genome shotgun (WGS) entry which is preliminary data.</text>
</comment>
<name>A0A645FWI4_9ZZZZ</name>
<accession>A0A645FWI4</accession>